<evidence type="ECO:0000313" key="2">
    <source>
        <dbReference type="EMBL" id="KZX15018.1"/>
    </source>
</evidence>
<gene>
    <name evidence="2" type="ORF">MBCUT_18200</name>
</gene>
<proteinExistence type="predicted"/>
<keyword evidence="3" id="KW-1185">Reference proteome</keyword>
<accession>A0A166CZ24</accession>
<dbReference type="AlphaFoldDB" id="A0A166CZ24"/>
<feature type="transmembrane region" description="Helical" evidence="1">
    <location>
        <begin position="284"/>
        <end position="304"/>
    </location>
</feature>
<comment type="caution">
    <text evidence="2">The sequence shown here is derived from an EMBL/GenBank/DDBJ whole genome shotgun (WGS) entry which is preliminary data.</text>
</comment>
<sequence length="412" mass="46847">MKISRYTIAGIIFLLLSILIFFSNSLDFFIRPITELFLMGSSKGKDILFFAIIGLFLIFSQIFEYNNNFKENSIVKNLISFRISKILKFNNRFYLKISIILFLITAILGLILEVVMRYYLGIGQLTIFVSMVPDPTTTSIIHSHIYKAILGNIITSTLTNVPEGIHTADSLAQYVPVLANIIMIILPIMFLTLLASLKNRLFPTRLILIFAATCGLIGIVDGGLFSTPAIVGIFGMMIIYFDEYPLNYYIGKVLKIQSLTDKTRNKIIFIQKHSMKSYLTFKRTVPYIFLILIIILRISIAILGTNTEYYEVAIFDPVDNLDLDNYSILSINESSNNSSEKKNNTSNLNSDVVNGNNKVIIKFSAEYNEMDLLNSLTKSLENKSSSFTMSWNFYSYFKEYNNNMTSATNINE</sequence>
<feature type="transmembrane region" description="Helical" evidence="1">
    <location>
        <begin position="93"/>
        <end position="112"/>
    </location>
</feature>
<organism evidence="2 3">
    <name type="scientific">Methanobrevibacter cuticularis</name>
    <dbReference type="NCBI Taxonomy" id="47311"/>
    <lineage>
        <taxon>Archaea</taxon>
        <taxon>Methanobacteriati</taxon>
        <taxon>Methanobacteriota</taxon>
        <taxon>Methanomada group</taxon>
        <taxon>Methanobacteria</taxon>
        <taxon>Methanobacteriales</taxon>
        <taxon>Methanobacteriaceae</taxon>
        <taxon>Methanobrevibacter</taxon>
    </lineage>
</organism>
<dbReference type="EMBL" id="LWMW01000136">
    <property type="protein sequence ID" value="KZX15018.1"/>
    <property type="molecule type" value="Genomic_DNA"/>
</dbReference>
<dbReference type="Proteomes" id="UP000077275">
    <property type="component" value="Unassembled WGS sequence"/>
</dbReference>
<feature type="transmembrane region" description="Helical" evidence="1">
    <location>
        <begin position="7"/>
        <end position="26"/>
    </location>
</feature>
<dbReference type="PATRIC" id="fig|47311.3.peg.1977"/>
<name>A0A166CZ24_9EURY</name>
<keyword evidence="1" id="KW-0472">Membrane</keyword>
<evidence type="ECO:0000313" key="3">
    <source>
        <dbReference type="Proteomes" id="UP000077275"/>
    </source>
</evidence>
<reference evidence="2 3" key="1">
    <citation type="submission" date="2016-04" db="EMBL/GenBank/DDBJ databases">
        <title>Genome sequence of Methanobrevibacter cuticularis DSM 11139.</title>
        <authorList>
            <person name="Poehlein A."/>
            <person name="Seedorf H."/>
            <person name="Daniel R."/>
        </authorList>
    </citation>
    <scope>NUCLEOTIDE SEQUENCE [LARGE SCALE GENOMIC DNA]</scope>
    <source>
        <strain evidence="2 3">DSM 11139</strain>
    </source>
</reference>
<feature type="transmembrane region" description="Helical" evidence="1">
    <location>
        <begin position="46"/>
        <end position="63"/>
    </location>
</feature>
<evidence type="ECO:0000256" key="1">
    <source>
        <dbReference type="SAM" id="Phobius"/>
    </source>
</evidence>
<keyword evidence="1" id="KW-1133">Transmembrane helix</keyword>
<protein>
    <submittedName>
        <fullName evidence="2">Uncharacterized protein</fullName>
    </submittedName>
</protein>
<feature type="transmembrane region" description="Helical" evidence="1">
    <location>
        <begin position="171"/>
        <end position="194"/>
    </location>
</feature>
<keyword evidence="1" id="KW-0812">Transmembrane</keyword>
<feature type="transmembrane region" description="Helical" evidence="1">
    <location>
        <begin position="206"/>
        <end position="239"/>
    </location>
</feature>
<dbReference type="RefSeq" id="WP_067260350.1">
    <property type="nucleotide sequence ID" value="NZ_LWMW01000136.1"/>
</dbReference>
<dbReference type="OrthoDB" id="81523at2157"/>